<dbReference type="RefSeq" id="WP_059407890.1">
    <property type="nucleotide sequence ID" value="NZ_CABFPH010000014.1"/>
</dbReference>
<protein>
    <submittedName>
        <fullName evidence="1">Uncharacterized protein</fullName>
    </submittedName>
</protein>
<name>A0A509E9R2_9HYPH</name>
<organism evidence="1 2">
    <name type="scientific">Methylobacterium symbioticum</name>
    <dbReference type="NCBI Taxonomy" id="2584084"/>
    <lineage>
        <taxon>Bacteria</taxon>
        <taxon>Pseudomonadati</taxon>
        <taxon>Pseudomonadota</taxon>
        <taxon>Alphaproteobacteria</taxon>
        <taxon>Hyphomicrobiales</taxon>
        <taxon>Methylobacteriaceae</taxon>
        <taxon>Methylobacterium</taxon>
    </lineage>
</organism>
<dbReference type="EMBL" id="CABFPH010000014">
    <property type="protein sequence ID" value="VUD70868.1"/>
    <property type="molecule type" value="Genomic_DNA"/>
</dbReference>
<dbReference type="Proteomes" id="UP000410984">
    <property type="component" value="Unassembled WGS sequence"/>
</dbReference>
<gene>
    <name evidence="1" type="ORF">MET9862_01442</name>
</gene>
<reference evidence="1 2" key="1">
    <citation type="submission" date="2019-06" db="EMBL/GenBank/DDBJ databases">
        <authorList>
            <person name="Rodrigo-Torres L."/>
            <person name="Arahal R. D."/>
            <person name="Lucena T."/>
        </authorList>
    </citation>
    <scope>NUCLEOTIDE SEQUENCE [LARGE SCALE GENOMIC DNA]</scope>
    <source>
        <strain evidence="1 2">SB0023/3</strain>
    </source>
</reference>
<dbReference type="AlphaFoldDB" id="A0A509E9R2"/>
<evidence type="ECO:0000313" key="2">
    <source>
        <dbReference type="Proteomes" id="UP000410984"/>
    </source>
</evidence>
<accession>A0A509E9R2</accession>
<keyword evidence="2" id="KW-1185">Reference proteome</keyword>
<proteinExistence type="predicted"/>
<sequence length="80" mass="9329">MTTRIIIDEFDRQLRKARIHGVPERRDLRRRRARLMVQVSASTMPEIPRLAEDVQRAVAGPHYTLGEIFQLALIRLPARV</sequence>
<evidence type="ECO:0000313" key="1">
    <source>
        <dbReference type="EMBL" id="VUD70868.1"/>
    </source>
</evidence>